<proteinExistence type="predicted"/>
<keyword evidence="3" id="KW-1185">Reference proteome</keyword>
<keyword evidence="1" id="KW-0472">Membrane</keyword>
<keyword evidence="1" id="KW-0812">Transmembrane</keyword>
<evidence type="ECO:0000313" key="3">
    <source>
        <dbReference type="Proteomes" id="UP000320095"/>
    </source>
</evidence>
<dbReference type="Proteomes" id="UP000320095">
    <property type="component" value="Unassembled WGS sequence"/>
</dbReference>
<feature type="transmembrane region" description="Helical" evidence="1">
    <location>
        <begin position="54"/>
        <end position="74"/>
    </location>
</feature>
<comment type="caution">
    <text evidence="2">The sequence shown here is derived from an EMBL/GenBank/DDBJ whole genome shotgun (WGS) entry which is preliminary data.</text>
</comment>
<evidence type="ECO:0000313" key="2">
    <source>
        <dbReference type="EMBL" id="TPG28203.1"/>
    </source>
</evidence>
<name>A0A502DS56_9MYCO</name>
<organism evidence="2 3">
    <name type="scientific">Mycolicibacterium hodleri</name>
    <dbReference type="NCBI Taxonomy" id="49897"/>
    <lineage>
        <taxon>Bacteria</taxon>
        <taxon>Bacillati</taxon>
        <taxon>Actinomycetota</taxon>
        <taxon>Actinomycetes</taxon>
        <taxon>Mycobacteriales</taxon>
        <taxon>Mycobacteriaceae</taxon>
        <taxon>Mycolicibacterium</taxon>
    </lineage>
</organism>
<sequence length="77" mass="8813">MEFDFARSYVRVWVRTRVVDYVFPGMPLRDRLGADVEIDVLRMATRNLAAQRRFGLNLGMIGGPVLGLLSIPCYKRP</sequence>
<keyword evidence="1" id="KW-1133">Transmembrane helix</keyword>
<gene>
    <name evidence="2" type="ORF">EAH80_28220</name>
</gene>
<reference evidence="2 3" key="1">
    <citation type="journal article" date="2019" name="Environ. Microbiol.">
        <title>Species interactions and distinct microbial communities in high Arctic permafrost affected cryosols are associated with the CH4 and CO2 gas fluxes.</title>
        <authorList>
            <person name="Altshuler I."/>
            <person name="Hamel J."/>
            <person name="Turney S."/>
            <person name="Magnuson E."/>
            <person name="Levesque R."/>
            <person name="Greer C."/>
            <person name="Whyte L.G."/>
        </authorList>
    </citation>
    <scope>NUCLEOTIDE SEQUENCE [LARGE SCALE GENOMIC DNA]</scope>
    <source>
        <strain evidence="2 3">S5.20</strain>
    </source>
</reference>
<evidence type="ECO:0000256" key="1">
    <source>
        <dbReference type="SAM" id="Phobius"/>
    </source>
</evidence>
<dbReference type="AlphaFoldDB" id="A0A502DS56"/>
<accession>A0A502DS56</accession>
<dbReference type="EMBL" id="RCZG01000019">
    <property type="protein sequence ID" value="TPG28203.1"/>
    <property type="molecule type" value="Genomic_DNA"/>
</dbReference>
<protein>
    <submittedName>
        <fullName evidence="2">Uncharacterized protein</fullName>
    </submittedName>
</protein>